<keyword evidence="2" id="KW-0479">Metal-binding</keyword>
<dbReference type="RefSeq" id="WP_378588936.1">
    <property type="nucleotide sequence ID" value="NZ_JBHSKD010000007.1"/>
</dbReference>
<dbReference type="PANTHER" id="PTHR21496">
    <property type="entry name" value="FERREDOXIN-RELATED"/>
    <property type="match status" value="1"/>
</dbReference>
<gene>
    <name evidence="8" type="ORF">ACFPGP_07640</name>
</gene>
<evidence type="ECO:0000256" key="3">
    <source>
        <dbReference type="ARBA" id="ARBA00023004"/>
    </source>
</evidence>
<reference evidence="9" key="1">
    <citation type="journal article" date="2019" name="Int. J. Syst. Evol. Microbiol.">
        <title>The Global Catalogue of Microorganisms (GCM) 10K type strain sequencing project: providing services to taxonomists for standard genome sequencing and annotation.</title>
        <authorList>
            <consortium name="The Broad Institute Genomics Platform"/>
            <consortium name="The Broad Institute Genome Sequencing Center for Infectious Disease"/>
            <person name="Wu L."/>
            <person name="Ma J."/>
        </authorList>
    </citation>
    <scope>NUCLEOTIDE SEQUENCE [LARGE SCALE GENOMIC DNA]</scope>
    <source>
        <strain evidence="9">DFY41</strain>
    </source>
</reference>
<dbReference type="Pfam" id="PF00355">
    <property type="entry name" value="Rieske"/>
    <property type="match status" value="1"/>
</dbReference>
<proteinExistence type="inferred from homology"/>
<protein>
    <submittedName>
        <fullName evidence="8">Rieske (2Fe-2S) protein</fullName>
    </submittedName>
</protein>
<dbReference type="CDD" id="cd03467">
    <property type="entry name" value="Rieske"/>
    <property type="match status" value="1"/>
</dbReference>
<dbReference type="SUPFAM" id="SSF50022">
    <property type="entry name" value="ISP domain"/>
    <property type="match status" value="1"/>
</dbReference>
<name>A0ABW0BH28_9ACTN</name>
<evidence type="ECO:0000256" key="4">
    <source>
        <dbReference type="ARBA" id="ARBA00023014"/>
    </source>
</evidence>
<sequence>MGKEYALGPSSEFPSGKVVGAGPYAVGNSDGRYFAVSRRCRHLGADLANGSIDAEGCLVCPWHQSVYDVRTGRMVRGPQGVFAKVPGLGAAFKALTKVLPLGRGEVTERAGDLYVR</sequence>
<evidence type="ECO:0000256" key="2">
    <source>
        <dbReference type="ARBA" id="ARBA00022723"/>
    </source>
</evidence>
<dbReference type="Proteomes" id="UP001596087">
    <property type="component" value="Unassembled WGS sequence"/>
</dbReference>
<evidence type="ECO:0000313" key="8">
    <source>
        <dbReference type="EMBL" id="MFC5176540.1"/>
    </source>
</evidence>
<comment type="similarity">
    <text evidence="6">Belongs to the bacterial ring-hydroxylating dioxygenase ferredoxin component family.</text>
</comment>
<keyword evidence="3" id="KW-0408">Iron</keyword>
<dbReference type="PROSITE" id="PS51296">
    <property type="entry name" value="RIESKE"/>
    <property type="match status" value="1"/>
</dbReference>
<evidence type="ECO:0000259" key="7">
    <source>
        <dbReference type="PROSITE" id="PS51296"/>
    </source>
</evidence>
<keyword evidence="4" id="KW-0411">Iron-sulfur</keyword>
<comment type="caution">
    <text evidence="8">The sequence shown here is derived from an EMBL/GenBank/DDBJ whole genome shotgun (WGS) entry which is preliminary data.</text>
</comment>
<organism evidence="8 9">
    <name type="scientific">Nocardioides taihuensis</name>
    <dbReference type="NCBI Taxonomy" id="1835606"/>
    <lineage>
        <taxon>Bacteria</taxon>
        <taxon>Bacillati</taxon>
        <taxon>Actinomycetota</taxon>
        <taxon>Actinomycetes</taxon>
        <taxon>Propionibacteriales</taxon>
        <taxon>Nocardioidaceae</taxon>
        <taxon>Nocardioides</taxon>
    </lineage>
</organism>
<evidence type="ECO:0000256" key="1">
    <source>
        <dbReference type="ARBA" id="ARBA00022714"/>
    </source>
</evidence>
<dbReference type="Gene3D" id="2.102.10.10">
    <property type="entry name" value="Rieske [2Fe-2S] iron-sulphur domain"/>
    <property type="match status" value="1"/>
</dbReference>
<evidence type="ECO:0000256" key="6">
    <source>
        <dbReference type="ARBA" id="ARBA00038001"/>
    </source>
</evidence>
<dbReference type="PANTHER" id="PTHR21496:SF0">
    <property type="entry name" value="RIESKE DOMAIN-CONTAINING PROTEIN"/>
    <property type="match status" value="1"/>
</dbReference>
<keyword evidence="1" id="KW-0001">2Fe-2S</keyword>
<dbReference type="InterPro" id="IPR017941">
    <property type="entry name" value="Rieske_2Fe-2S"/>
</dbReference>
<comment type="cofactor">
    <cofactor evidence="5">
        <name>[2Fe-2S] cluster</name>
        <dbReference type="ChEBI" id="CHEBI:190135"/>
    </cofactor>
</comment>
<evidence type="ECO:0000256" key="5">
    <source>
        <dbReference type="ARBA" id="ARBA00034078"/>
    </source>
</evidence>
<dbReference type="InterPro" id="IPR036922">
    <property type="entry name" value="Rieske_2Fe-2S_sf"/>
</dbReference>
<feature type="domain" description="Rieske" evidence="7">
    <location>
        <begin position="5"/>
        <end position="79"/>
    </location>
</feature>
<keyword evidence="9" id="KW-1185">Reference proteome</keyword>
<dbReference type="EMBL" id="JBHSKD010000007">
    <property type="protein sequence ID" value="MFC5176540.1"/>
    <property type="molecule type" value="Genomic_DNA"/>
</dbReference>
<accession>A0ABW0BH28</accession>
<evidence type="ECO:0000313" key="9">
    <source>
        <dbReference type="Proteomes" id="UP001596087"/>
    </source>
</evidence>